<dbReference type="Pfam" id="PF08246">
    <property type="entry name" value="Inhibitor_I29"/>
    <property type="match status" value="1"/>
</dbReference>
<dbReference type="PANTHER" id="PTHR12411">
    <property type="entry name" value="CYSTEINE PROTEASE FAMILY C1-RELATED"/>
    <property type="match status" value="1"/>
</dbReference>
<sequence>MSFTSQSLWLATLLAFVSLTVAIDLSLVDMPMSERHEKWMAQHGRAYNDAEEKAHRFEIFKANAEYVQSVNHARNCTYRLSLNRFADLTNEEFKASFLGFKPNPLIAKEEQDVEKPFRYANLASVPGAMDWRARGAVTGVKDQDTCGCCWAFSAVAAMESIVKLKTGQLMSLSEQEVLDCTGNGMSCEGGTMEAAFSFIARNRGLTTESNYPYTRNQGYCNSRRRSASAATIRGYEEVPRSEAALLNAVANQPVSAGVEGSGIDFQLYGGGLFTGYCGTDLDHAVTVVGYGASARTKYWLVKNSWGSGWGEGGYMRMQRDIGSYGGLCGITLQASYPTA</sequence>
<evidence type="ECO:0000256" key="7">
    <source>
        <dbReference type="SAM" id="SignalP"/>
    </source>
</evidence>
<evidence type="ECO:0000313" key="10">
    <source>
        <dbReference type="EMBL" id="KAJ4749550.1"/>
    </source>
</evidence>
<evidence type="ECO:0000256" key="4">
    <source>
        <dbReference type="ARBA" id="ARBA00022801"/>
    </source>
</evidence>
<keyword evidence="2" id="KW-0645">Protease</keyword>
<dbReference type="InterPro" id="IPR013201">
    <property type="entry name" value="Prot_inhib_I29"/>
</dbReference>
<dbReference type="PROSITE" id="PS00639">
    <property type="entry name" value="THIOL_PROTEASE_HIS"/>
    <property type="match status" value="1"/>
</dbReference>
<dbReference type="InterPro" id="IPR039417">
    <property type="entry name" value="Peptidase_C1A_papain-like"/>
</dbReference>
<dbReference type="SMART" id="SM00848">
    <property type="entry name" value="Inhibitor_I29"/>
    <property type="match status" value="1"/>
</dbReference>
<feature type="signal peptide" evidence="7">
    <location>
        <begin position="1"/>
        <end position="22"/>
    </location>
</feature>
<evidence type="ECO:0000256" key="1">
    <source>
        <dbReference type="ARBA" id="ARBA00008455"/>
    </source>
</evidence>
<keyword evidence="6" id="KW-1015">Disulfide bond</keyword>
<organism evidence="10 11">
    <name type="scientific">Rhynchospora pubera</name>
    <dbReference type="NCBI Taxonomy" id="906938"/>
    <lineage>
        <taxon>Eukaryota</taxon>
        <taxon>Viridiplantae</taxon>
        <taxon>Streptophyta</taxon>
        <taxon>Embryophyta</taxon>
        <taxon>Tracheophyta</taxon>
        <taxon>Spermatophyta</taxon>
        <taxon>Magnoliopsida</taxon>
        <taxon>Liliopsida</taxon>
        <taxon>Poales</taxon>
        <taxon>Cyperaceae</taxon>
        <taxon>Cyperoideae</taxon>
        <taxon>Rhynchosporeae</taxon>
        <taxon>Rhynchospora</taxon>
    </lineage>
</organism>
<accession>A0AAV8C2S0</accession>
<gene>
    <name evidence="10" type="ORF">LUZ62_083955</name>
</gene>
<keyword evidence="4" id="KW-0378">Hydrolase</keyword>
<evidence type="ECO:0000259" key="8">
    <source>
        <dbReference type="SMART" id="SM00645"/>
    </source>
</evidence>
<dbReference type="AlphaFoldDB" id="A0AAV8C2S0"/>
<dbReference type="Gene3D" id="3.90.70.10">
    <property type="entry name" value="Cysteine proteinases"/>
    <property type="match status" value="1"/>
</dbReference>
<dbReference type="EMBL" id="JAMFTS010000005">
    <property type="protein sequence ID" value="KAJ4749550.1"/>
    <property type="molecule type" value="Genomic_DNA"/>
</dbReference>
<dbReference type="InterPro" id="IPR013128">
    <property type="entry name" value="Peptidase_C1A"/>
</dbReference>
<proteinExistence type="inferred from homology"/>
<protein>
    <submittedName>
        <fullName evidence="10">Uncharacterized protein</fullName>
    </submittedName>
</protein>
<dbReference type="Proteomes" id="UP001140206">
    <property type="component" value="Chromosome 5"/>
</dbReference>
<feature type="domain" description="Cathepsin propeptide inhibitor" evidence="9">
    <location>
        <begin position="36"/>
        <end position="93"/>
    </location>
</feature>
<feature type="domain" description="Peptidase C1A papain C-terminal" evidence="8">
    <location>
        <begin position="125"/>
        <end position="338"/>
    </location>
</feature>
<dbReference type="InterPro" id="IPR025661">
    <property type="entry name" value="Pept_asp_AS"/>
</dbReference>
<comment type="similarity">
    <text evidence="1">Belongs to the peptidase C1 family.</text>
</comment>
<dbReference type="GO" id="GO:0008234">
    <property type="term" value="F:cysteine-type peptidase activity"/>
    <property type="evidence" value="ECO:0007669"/>
    <property type="project" value="UniProtKB-KW"/>
</dbReference>
<evidence type="ECO:0000259" key="9">
    <source>
        <dbReference type="SMART" id="SM00848"/>
    </source>
</evidence>
<dbReference type="SUPFAM" id="SSF54001">
    <property type="entry name" value="Cysteine proteinases"/>
    <property type="match status" value="1"/>
</dbReference>
<dbReference type="InterPro" id="IPR038765">
    <property type="entry name" value="Papain-like_cys_pep_sf"/>
</dbReference>
<feature type="chain" id="PRO_5043619679" evidence="7">
    <location>
        <begin position="23"/>
        <end position="339"/>
    </location>
</feature>
<comment type="caution">
    <text evidence="10">The sequence shown here is derived from an EMBL/GenBank/DDBJ whole genome shotgun (WGS) entry which is preliminary data.</text>
</comment>
<evidence type="ECO:0000256" key="6">
    <source>
        <dbReference type="ARBA" id="ARBA00023157"/>
    </source>
</evidence>
<dbReference type="PRINTS" id="PR00705">
    <property type="entry name" value="PAPAIN"/>
</dbReference>
<evidence type="ECO:0000256" key="3">
    <source>
        <dbReference type="ARBA" id="ARBA00022729"/>
    </source>
</evidence>
<dbReference type="InterPro" id="IPR000169">
    <property type="entry name" value="Pept_cys_AS"/>
</dbReference>
<evidence type="ECO:0000256" key="2">
    <source>
        <dbReference type="ARBA" id="ARBA00022670"/>
    </source>
</evidence>
<dbReference type="SMART" id="SM00645">
    <property type="entry name" value="Pept_C1"/>
    <property type="match status" value="1"/>
</dbReference>
<name>A0AAV8C2S0_9POAL</name>
<dbReference type="FunFam" id="3.90.70.10:FF:000023">
    <property type="entry name" value="Senescence-specific cysteine protease SAG39"/>
    <property type="match status" value="1"/>
</dbReference>
<dbReference type="InterPro" id="IPR025660">
    <property type="entry name" value="Pept_his_AS"/>
</dbReference>
<keyword evidence="11" id="KW-1185">Reference proteome</keyword>
<dbReference type="CDD" id="cd02248">
    <property type="entry name" value="Peptidase_C1A"/>
    <property type="match status" value="1"/>
</dbReference>
<dbReference type="GO" id="GO:0006508">
    <property type="term" value="P:proteolysis"/>
    <property type="evidence" value="ECO:0007669"/>
    <property type="project" value="UniProtKB-KW"/>
</dbReference>
<evidence type="ECO:0000256" key="5">
    <source>
        <dbReference type="ARBA" id="ARBA00022807"/>
    </source>
</evidence>
<keyword evidence="5" id="KW-0788">Thiol protease</keyword>
<evidence type="ECO:0000313" key="11">
    <source>
        <dbReference type="Proteomes" id="UP001140206"/>
    </source>
</evidence>
<keyword evidence="3 7" id="KW-0732">Signal</keyword>
<dbReference type="Pfam" id="PF00112">
    <property type="entry name" value="Peptidase_C1"/>
    <property type="match status" value="1"/>
</dbReference>
<dbReference type="InterPro" id="IPR000668">
    <property type="entry name" value="Peptidase_C1A_C"/>
</dbReference>
<dbReference type="PROSITE" id="PS00640">
    <property type="entry name" value="THIOL_PROTEASE_ASN"/>
    <property type="match status" value="1"/>
</dbReference>
<dbReference type="PROSITE" id="PS00139">
    <property type="entry name" value="THIOL_PROTEASE_CYS"/>
    <property type="match status" value="1"/>
</dbReference>
<reference evidence="10" key="1">
    <citation type="submission" date="2022-08" db="EMBL/GenBank/DDBJ databases">
        <authorList>
            <person name="Marques A."/>
        </authorList>
    </citation>
    <scope>NUCLEOTIDE SEQUENCE</scope>
    <source>
        <strain evidence="10">RhyPub2mFocal</strain>
        <tissue evidence="10">Leaves</tissue>
    </source>
</reference>